<dbReference type="Gene3D" id="1.10.1760.20">
    <property type="match status" value="1"/>
</dbReference>
<keyword evidence="2 3" id="KW-1133">Transmembrane helix</keyword>
<name>A0A1I0XTP1_9FIRM</name>
<dbReference type="InterPro" id="IPR009825">
    <property type="entry name" value="ECF_substrate-spec-like"/>
</dbReference>
<evidence type="ECO:0000256" key="1">
    <source>
        <dbReference type="ARBA" id="ARBA00022692"/>
    </source>
</evidence>
<protein>
    <submittedName>
        <fullName evidence="4">Energy-coupling factor transport system substrate-specific component</fullName>
    </submittedName>
</protein>
<proteinExistence type="predicted"/>
<dbReference type="AlphaFoldDB" id="A0A1I0XTP1"/>
<evidence type="ECO:0000256" key="2">
    <source>
        <dbReference type="ARBA" id="ARBA00022989"/>
    </source>
</evidence>
<dbReference type="EMBL" id="FOJY01000007">
    <property type="protein sequence ID" value="SFB03806.1"/>
    <property type="molecule type" value="Genomic_DNA"/>
</dbReference>
<keyword evidence="1 3" id="KW-0812">Transmembrane</keyword>
<dbReference type="RefSeq" id="WP_242949086.1">
    <property type="nucleotide sequence ID" value="NZ_FOJY01000007.1"/>
</dbReference>
<feature type="transmembrane region" description="Helical" evidence="3">
    <location>
        <begin position="192"/>
        <end position="209"/>
    </location>
</feature>
<evidence type="ECO:0000313" key="4">
    <source>
        <dbReference type="EMBL" id="SFB03806.1"/>
    </source>
</evidence>
<reference evidence="4 5" key="1">
    <citation type="submission" date="2016-10" db="EMBL/GenBank/DDBJ databases">
        <authorList>
            <person name="de Groot N.N."/>
        </authorList>
    </citation>
    <scope>NUCLEOTIDE SEQUENCE [LARGE SCALE GENOMIC DNA]</scope>
    <source>
        <strain evidence="4 5">DSM 5522</strain>
    </source>
</reference>
<feature type="transmembrane region" description="Helical" evidence="3">
    <location>
        <begin position="99"/>
        <end position="116"/>
    </location>
</feature>
<keyword evidence="3" id="KW-0472">Membrane</keyword>
<feature type="transmembrane region" description="Helical" evidence="3">
    <location>
        <begin position="128"/>
        <end position="148"/>
    </location>
</feature>
<sequence length="298" mass="33637">MSEKRNVDEFLDLWFDDKKIEQYKMPIPENPMVSKLSKLFRVLKTDAQDEIFVSIEDYYSRQETSKKLTKRTIVTLIILLLMSPLTIAFGILFMGDRKYTFIGIMLMFYAIIPFFMGFESRKPQTRELIVIAVLSAIAVLGRTAFIMVPMFKPILAIIIISGVTFGPEAGFLVGAVSMFISNFFFGQGPWTPWQMFSAGIIGFVAGVLFRKGLLKRTRVSLCLFGFLAAIFIYGGIMNPAALIMYTSHITIEGIIGIYISGIPVDLAHATSVVIFLWLISKGMIEKLERIKKKYGLLV</sequence>
<dbReference type="GO" id="GO:0016020">
    <property type="term" value="C:membrane"/>
    <property type="evidence" value="ECO:0007669"/>
    <property type="project" value="InterPro"/>
</dbReference>
<accession>A0A1I0XTP1</accession>
<organism evidence="4 5">
    <name type="scientific">Acetitomaculum ruminis DSM 5522</name>
    <dbReference type="NCBI Taxonomy" id="1120918"/>
    <lineage>
        <taxon>Bacteria</taxon>
        <taxon>Bacillati</taxon>
        <taxon>Bacillota</taxon>
        <taxon>Clostridia</taxon>
        <taxon>Lachnospirales</taxon>
        <taxon>Lachnospiraceae</taxon>
        <taxon>Acetitomaculum</taxon>
    </lineage>
</organism>
<dbReference type="Pfam" id="PF07155">
    <property type="entry name" value="ECF-ribofla_trS"/>
    <property type="match status" value="1"/>
</dbReference>
<dbReference type="STRING" id="1120918.SAMN05216249_107117"/>
<evidence type="ECO:0000313" key="5">
    <source>
        <dbReference type="Proteomes" id="UP000198838"/>
    </source>
</evidence>
<feature type="transmembrane region" description="Helical" evidence="3">
    <location>
        <begin position="257"/>
        <end position="279"/>
    </location>
</feature>
<dbReference type="PANTHER" id="PTHR37815:SF3">
    <property type="entry name" value="UPF0397 PROTEIN SPR0429"/>
    <property type="match status" value="1"/>
</dbReference>
<keyword evidence="5" id="KW-1185">Reference proteome</keyword>
<feature type="transmembrane region" description="Helical" evidence="3">
    <location>
        <begin position="155"/>
        <end position="180"/>
    </location>
</feature>
<dbReference type="Proteomes" id="UP000198838">
    <property type="component" value="Unassembled WGS sequence"/>
</dbReference>
<feature type="transmembrane region" description="Helical" evidence="3">
    <location>
        <begin position="221"/>
        <end position="245"/>
    </location>
</feature>
<evidence type="ECO:0000256" key="3">
    <source>
        <dbReference type="SAM" id="Phobius"/>
    </source>
</evidence>
<dbReference type="PANTHER" id="PTHR37815">
    <property type="entry name" value="UPF0397 PROTEIN BC_2624-RELATED"/>
    <property type="match status" value="1"/>
</dbReference>
<feature type="transmembrane region" description="Helical" evidence="3">
    <location>
        <begin position="73"/>
        <end position="92"/>
    </location>
</feature>
<gene>
    <name evidence="4" type="ORF">SAMN05216249_107117</name>
</gene>